<keyword evidence="7 13" id="KW-1133">Transmembrane helix</keyword>
<dbReference type="Proteomes" id="UP000314981">
    <property type="component" value="Chromosome 18"/>
</dbReference>
<reference evidence="15" key="2">
    <citation type="submission" date="2025-08" db="UniProtKB">
        <authorList>
            <consortium name="Ensembl"/>
        </authorList>
    </citation>
    <scope>IDENTIFICATION</scope>
</reference>
<keyword evidence="9 13" id="KW-0472">Membrane</keyword>
<comment type="subcellular location">
    <subcellularLocation>
        <location evidence="2 13">Cell membrane</location>
        <topology evidence="2 13">Multi-pass membrane protein</topology>
    </subcellularLocation>
</comment>
<feature type="transmembrane region" description="Helical" evidence="13">
    <location>
        <begin position="206"/>
        <end position="224"/>
    </location>
</feature>
<keyword evidence="5 13" id="KW-0589">Pheromone response</keyword>
<dbReference type="Pfam" id="PF03402">
    <property type="entry name" value="V1R"/>
    <property type="match status" value="1"/>
</dbReference>
<evidence type="ECO:0000313" key="15">
    <source>
        <dbReference type="Ensembl" id="ENSBIXP00000011868.1"/>
    </source>
</evidence>
<feature type="transmembrane region" description="Helical" evidence="13">
    <location>
        <begin position="252"/>
        <end position="276"/>
    </location>
</feature>
<evidence type="ECO:0000256" key="1">
    <source>
        <dbReference type="ARBA" id="ARBA00003878"/>
    </source>
</evidence>
<dbReference type="GO" id="GO:0019236">
    <property type="term" value="P:response to pheromone"/>
    <property type="evidence" value="ECO:0007669"/>
    <property type="project" value="UniProtKB-KW"/>
</dbReference>
<feature type="transmembrane region" description="Helical" evidence="13">
    <location>
        <begin position="65"/>
        <end position="86"/>
    </location>
</feature>
<comment type="function">
    <text evidence="1">Putative pheromone receptor.</text>
</comment>
<keyword evidence="4 13" id="KW-1003">Cell membrane</keyword>
<dbReference type="SUPFAM" id="SSF81321">
    <property type="entry name" value="Family A G protein-coupled receptor-like"/>
    <property type="match status" value="1"/>
</dbReference>
<evidence type="ECO:0000313" key="16">
    <source>
        <dbReference type="Proteomes" id="UP000314981"/>
    </source>
</evidence>
<evidence type="ECO:0000256" key="12">
    <source>
        <dbReference type="ARBA" id="ARBA00023224"/>
    </source>
</evidence>
<evidence type="ECO:0000256" key="13">
    <source>
        <dbReference type="RuleBase" id="RU364061"/>
    </source>
</evidence>
<sequence length="330" mass="36996">MSAYSEHEPWGLGGGRVASRDLTVGVISLSQTVVGILGNFLFLYQNVTIHLRGHKLKPLDFTLRHLIFANILALLSKGLPQMVAAFGLRHFLGDSGCKLIFYVHRVAAGVSFSTTCLLSVLQAIMISPRNSTWTSLKGKAPKYTGFTLYLCWILHLLVNTFVFTYVSGKWSSMNTTKQKDVGYCSITHLDTITSTLLAAFLSPPSTLSFGLMTLASGYMVFTLYRHHQQVRHIPRNNRSARSLPEIRAAQRILALVSTFLSFYMLCTIFVTFMLVFNHPSWWLINISSLTRSCFPTISPFLLMSPDTCVSRLCSACCRRNNPVPKRVRKL</sequence>
<evidence type="ECO:0000256" key="7">
    <source>
        <dbReference type="ARBA" id="ARBA00022989"/>
    </source>
</evidence>
<dbReference type="Gene3D" id="1.20.1070.10">
    <property type="entry name" value="Rhodopsin 7-helix transmembrane proteins"/>
    <property type="match status" value="1"/>
</dbReference>
<evidence type="ECO:0000256" key="6">
    <source>
        <dbReference type="ARBA" id="ARBA00022692"/>
    </source>
</evidence>
<evidence type="ECO:0000256" key="10">
    <source>
        <dbReference type="ARBA" id="ARBA00023170"/>
    </source>
</evidence>
<keyword evidence="12 13" id="KW-0807">Transducer</keyword>
<dbReference type="Ensembl" id="ENSBIXT00000021454.1">
    <property type="protein sequence ID" value="ENSBIXP00000011868.1"/>
    <property type="gene ID" value="ENSBIXG00000002770.1"/>
</dbReference>
<evidence type="ECO:0000256" key="5">
    <source>
        <dbReference type="ARBA" id="ARBA00022507"/>
    </source>
</evidence>
<keyword evidence="6 13" id="KW-0812">Transmembrane</keyword>
<keyword evidence="11" id="KW-0325">Glycoprotein</keyword>
<name>A0A4W2CIX5_BOBOX</name>
<evidence type="ECO:0000256" key="8">
    <source>
        <dbReference type="ARBA" id="ARBA00023040"/>
    </source>
</evidence>
<dbReference type="GO" id="GO:0016503">
    <property type="term" value="F:pheromone receptor activity"/>
    <property type="evidence" value="ECO:0007669"/>
    <property type="project" value="InterPro"/>
</dbReference>
<dbReference type="OMA" id="GKWNSIN"/>
<reference evidence="15 16" key="1">
    <citation type="submission" date="2018-11" db="EMBL/GenBank/DDBJ databases">
        <title>Haplotype-resolved cattle genomes.</title>
        <authorList>
            <person name="Low W.Y."/>
            <person name="Tearle R."/>
            <person name="Bickhart D.M."/>
            <person name="Rosen B.D."/>
            <person name="Koren S."/>
            <person name="Rhie A."/>
            <person name="Hiendleder S."/>
            <person name="Phillippy A.M."/>
            <person name="Smith T.P.L."/>
            <person name="Williams J.L."/>
        </authorList>
    </citation>
    <scope>NUCLEOTIDE SEQUENCE [LARGE SCALE GENOMIC DNA]</scope>
</reference>
<feature type="transmembrane region" description="Helical" evidence="13">
    <location>
        <begin position="106"/>
        <end position="126"/>
    </location>
</feature>
<feature type="transmembrane region" description="Helical" evidence="13">
    <location>
        <begin position="146"/>
        <end position="166"/>
    </location>
</feature>
<reference evidence="15" key="3">
    <citation type="submission" date="2025-09" db="UniProtKB">
        <authorList>
            <consortium name="Ensembl"/>
        </authorList>
    </citation>
    <scope>IDENTIFICATION</scope>
</reference>
<keyword evidence="16" id="KW-1185">Reference proteome</keyword>
<dbReference type="GO" id="GO:0005886">
    <property type="term" value="C:plasma membrane"/>
    <property type="evidence" value="ECO:0007669"/>
    <property type="project" value="UniProtKB-SubCell"/>
</dbReference>
<accession>A0A4W2CIX5</accession>
<evidence type="ECO:0000256" key="3">
    <source>
        <dbReference type="ARBA" id="ARBA00010663"/>
    </source>
</evidence>
<feature type="domain" description="G-protein coupled receptors family 1 profile" evidence="14">
    <location>
        <begin position="38"/>
        <end position="302"/>
    </location>
</feature>
<feature type="transmembrane region" description="Helical" evidence="13">
    <location>
        <begin position="22"/>
        <end position="44"/>
    </location>
</feature>
<dbReference type="GO" id="GO:0007606">
    <property type="term" value="P:sensory perception of chemical stimulus"/>
    <property type="evidence" value="ECO:0007669"/>
    <property type="project" value="UniProtKB-ARBA"/>
</dbReference>
<keyword evidence="10 13" id="KW-0675">Receptor</keyword>
<protein>
    <recommendedName>
        <fullName evidence="13">Vomeronasal type-1 receptor</fullName>
    </recommendedName>
</protein>
<evidence type="ECO:0000256" key="4">
    <source>
        <dbReference type="ARBA" id="ARBA00022475"/>
    </source>
</evidence>
<dbReference type="FunFam" id="1.20.1070.10:FF:000033">
    <property type="entry name" value="Vomeronasal type-1 receptor"/>
    <property type="match status" value="1"/>
</dbReference>
<comment type="similarity">
    <text evidence="3 13">Belongs to the G-protein coupled receptor 1 family.</text>
</comment>
<proteinExistence type="inferred from homology"/>
<evidence type="ECO:0000256" key="9">
    <source>
        <dbReference type="ARBA" id="ARBA00023136"/>
    </source>
</evidence>
<dbReference type="PRINTS" id="PR01534">
    <property type="entry name" value="VOMERONASL1R"/>
</dbReference>
<dbReference type="InterPro" id="IPR004072">
    <property type="entry name" value="Vmron_rcpt_1"/>
</dbReference>
<evidence type="ECO:0000259" key="14">
    <source>
        <dbReference type="PROSITE" id="PS50262"/>
    </source>
</evidence>
<dbReference type="AlphaFoldDB" id="A0A4W2CIX5"/>
<dbReference type="PANTHER" id="PTHR24062">
    <property type="entry name" value="VOMERONASAL TYPE-1 RECEPTOR"/>
    <property type="match status" value="1"/>
</dbReference>
<organism evidence="15 16">
    <name type="scientific">Bos indicus x Bos taurus</name>
    <name type="common">Hybrid cattle</name>
    <dbReference type="NCBI Taxonomy" id="30522"/>
    <lineage>
        <taxon>Eukaryota</taxon>
        <taxon>Metazoa</taxon>
        <taxon>Chordata</taxon>
        <taxon>Craniata</taxon>
        <taxon>Vertebrata</taxon>
        <taxon>Euteleostomi</taxon>
        <taxon>Mammalia</taxon>
        <taxon>Eutheria</taxon>
        <taxon>Laurasiatheria</taxon>
        <taxon>Artiodactyla</taxon>
        <taxon>Ruminantia</taxon>
        <taxon>Pecora</taxon>
        <taxon>Bovidae</taxon>
        <taxon>Bovinae</taxon>
        <taxon>Bos</taxon>
    </lineage>
</organism>
<dbReference type="PROSITE" id="PS50262">
    <property type="entry name" value="G_PROTEIN_RECEP_F1_2"/>
    <property type="match status" value="1"/>
</dbReference>
<evidence type="ECO:0000256" key="11">
    <source>
        <dbReference type="ARBA" id="ARBA00023180"/>
    </source>
</evidence>
<dbReference type="InterPro" id="IPR017452">
    <property type="entry name" value="GPCR_Rhodpsn_7TM"/>
</dbReference>
<keyword evidence="8 13" id="KW-0297">G-protein coupled receptor</keyword>
<evidence type="ECO:0000256" key="2">
    <source>
        <dbReference type="ARBA" id="ARBA00004651"/>
    </source>
</evidence>